<name>A0A9P4NUY9_9PEZI</name>
<proteinExistence type="predicted"/>
<reference evidence="5" key="1">
    <citation type="journal article" date="2020" name="Stud. Mycol.">
        <title>101 Dothideomycetes genomes: a test case for predicting lifestyles and emergence of pathogens.</title>
        <authorList>
            <person name="Haridas S."/>
            <person name="Albert R."/>
            <person name="Binder M."/>
            <person name="Bloem J."/>
            <person name="Labutti K."/>
            <person name="Salamov A."/>
            <person name="Andreopoulos B."/>
            <person name="Baker S."/>
            <person name="Barry K."/>
            <person name="Bills G."/>
            <person name="Bluhm B."/>
            <person name="Cannon C."/>
            <person name="Castanera R."/>
            <person name="Culley D."/>
            <person name="Daum C."/>
            <person name="Ezra D."/>
            <person name="Gonzalez J."/>
            <person name="Henrissat B."/>
            <person name="Kuo A."/>
            <person name="Liang C."/>
            <person name="Lipzen A."/>
            <person name="Lutzoni F."/>
            <person name="Magnuson J."/>
            <person name="Mondo S."/>
            <person name="Nolan M."/>
            <person name="Ohm R."/>
            <person name="Pangilinan J."/>
            <person name="Park H.-J."/>
            <person name="Ramirez L."/>
            <person name="Alfaro M."/>
            <person name="Sun H."/>
            <person name="Tritt A."/>
            <person name="Yoshinaga Y."/>
            <person name="Zwiers L.-H."/>
            <person name="Turgeon B."/>
            <person name="Goodwin S."/>
            <person name="Spatafora J."/>
            <person name="Crous P."/>
            <person name="Grigoriev I."/>
        </authorList>
    </citation>
    <scope>NUCLEOTIDE SEQUENCE</scope>
    <source>
        <strain evidence="5">CBS 130266</strain>
    </source>
</reference>
<feature type="compositionally biased region" description="Polar residues" evidence="2">
    <location>
        <begin position="1"/>
        <end position="13"/>
    </location>
</feature>
<evidence type="ECO:0000313" key="5">
    <source>
        <dbReference type="EMBL" id="KAF2431793.1"/>
    </source>
</evidence>
<feature type="region of interest" description="Disordered" evidence="2">
    <location>
        <begin position="376"/>
        <end position="411"/>
    </location>
</feature>
<gene>
    <name evidence="5" type="ORF">EJ08DRAFT_659486</name>
</gene>
<dbReference type="InterPro" id="IPR024771">
    <property type="entry name" value="SUZ"/>
</dbReference>
<feature type="region of interest" description="Disordered" evidence="2">
    <location>
        <begin position="563"/>
        <end position="611"/>
    </location>
</feature>
<feature type="compositionally biased region" description="Basic and acidic residues" evidence="2">
    <location>
        <begin position="430"/>
        <end position="440"/>
    </location>
</feature>
<feature type="region of interest" description="Disordered" evidence="2">
    <location>
        <begin position="103"/>
        <end position="142"/>
    </location>
</feature>
<organism evidence="5 6">
    <name type="scientific">Tothia fuscella</name>
    <dbReference type="NCBI Taxonomy" id="1048955"/>
    <lineage>
        <taxon>Eukaryota</taxon>
        <taxon>Fungi</taxon>
        <taxon>Dikarya</taxon>
        <taxon>Ascomycota</taxon>
        <taxon>Pezizomycotina</taxon>
        <taxon>Dothideomycetes</taxon>
        <taxon>Pleosporomycetidae</taxon>
        <taxon>Venturiales</taxon>
        <taxon>Cylindrosympodiaceae</taxon>
        <taxon>Tothia</taxon>
    </lineage>
</organism>
<dbReference type="AlphaFoldDB" id="A0A9P4NUY9"/>
<feature type="region of interest" description="Disordered" evidence="2">
    <location>
        <begin position="623"/>
        <end position="684"/>
    </location>
</feature>
<dbReference type="Pfam" id="PF01424">
    <property type="entry name" value="R3H"/>
    <property type="match status" value="1"/>
</dbReference>
<comment type="caution">
    <text evidence="5">The sequence shown here is derived from an EMBL/GenBank/DDBJ whole genome shotgun (WGS) entry which is preliminary data.</text>
</comment>
<dbReference type="PROSITE" id="PS51061">
    <property type="entry name" value="R3H"/>
    <property type="match status" value="1"/>
</dbReference>
<feature type="compositionally biased region" description="Polar residues" evidence="2">
    <location>
        <begin position="628"/>
        <end position="639"/>
    </location>
</feature>
<feature type="compositionally biased region" description="Gly residues" evidence="2">
    <location>
        <begin position="846"/>
        <end position="856"/>
    </location>
</feature>
<dbReference type="Pfam" id="PF12752">
    <property type="entry name" value="SUZ"/>
    <property type="match status" value="1"/>
</dbReference>
<evidence type="ECO:0000259" key="3">
    <source>
        <dbReference type="PROSITE" id="PS51061"/>
    </source>
</evidence>
<feature type="compositionally biased region" description="Low complexity" evidence="2">
    <location>
        <begin position="712"/>
        <end position="725"/>
    </location>
</feature>
<feature type="domain" description="SUZ" evidence="4">
    <location>
        <begin position="337"/>
        <end position="426"/>
    </location>
</feature>
<sequence>MASAPPAQQTFKPTMTFAKVAASPYKPTSMNQNQNQNQTNSPTNTISNDLNVAQISPPAAPKTKDATIEPVGKNASVGTHPIVVMPKRPILEKKPSSKVVNSTTNAITAGESRPAEALTKASPTDDTSTQVSSSGSSAKLANVDKQSIASGTTFALDEKASLRPDDSVSTKAIDEEDIFTGTGPAGSRVGSDTDARAFSDQLHQIAVMAPRGVPTVAMRPNISFGEVPMNIISPQPQLIPVNGVAPVILPTITAPTPDEKLLEALESPRDRVYVLKIEQDILDFLKNDKDSQLSLPETNAFYRMLAHKLADYYGLEHAVQTSTTGSAVLITKTSCHRIPNPLSGLSRPSTQASTPPPAVQSRKIMRRGDEMAAGIATDANSEGPSKAGSEDGNGTPNGAKSKTDMTREEREAKYAEARLRIFGEQAESAEAGKEGAEPDVSRTSSAAGKKKTKKQRNDSNDDFEPRSQFPGYYPNQYAANGFPQDAYYFPQYNGMVAGQPQYGMPQPGSPPSVMYQSNFQQVDGQGQYSYISPQGYPVSPTGIGAPVYGKSPANYDLSSHFQQGMQFSHPSPPGPMPQMAPKANSPSFPAPYPNQQAQHVPGQSQGLPYESYPYSQPGFMPMMAPERSMSSPGQGQTYAYGQLPSAAYPNGRPPKHQHPVPGSYKGPAFNPQTQAFVPGGGRSGQMMPMQQSLYAGYVSVPNHMQSMQQTRSTPSTSNPSTYSSPRGQPASMALQGNNTSNPYGNNSYAAPSSAPPANNGNPANLPAHPPSTQQQQHQSTQLTHPLPQPPHPSSSIAKWGVPSHLPPKPPPPQDQHPQKFLEINRGLPPHTQIPGLPRSVYVPGSGMIGSPGHGGK</sequence>
<dbReference type="CDD" id="cd02642">
    <property type="entry name" value="R3H_encore_like"/>
    <property type="match status" value="1"/>
</dbReference>
<feature type="compositionally biased region" description="Low complexity" evidence="2">
    <location>
        <begin position="745"/>
        <end position="785"/>
    </location>
</feature>
<feature type="region of interest" description="Disordered" evidence="2">
    <location>
        <begin position="705"/>
        <end position="856"/>
    </location>
</feature>
<accession>A0A9P4NUY9</accession>
<feature type="region of interest" description="Disordered" evidence="2">
    <location>
        <begin position="425"/>
        <end position="474"/>
    </location>
</feature>
<evidence type="ECO:0008006" key="7">
    <source>
        <dbReference type="Google" id="ProtNLM"/>
    </source>
</evidence>
<dbReference type="InterPro" id="IPR036867">
    <property type="entry name" value="R3H_dom_sf"/>
</dbReference>
<evidence type="ECO:0000313" key="6">
    <source>
        <dbReference type="Proteomes" id="UP000800235"/>
    </source>
</evidence>
<dbReference type="OrthoDB" id="278430at2759"/>
<dbReference type="PROSITE" id="PS51673">
    <property type="entry name" value="SUZ"/>
    <property type="match status" value="1"/>
</dbReference>
<feature type="compositionally biased region" description="Pro residues" evidence="2">
    <location>
        <begin position="804"/>
        <end position="814"/>
    </location>
</feature>
<dbReference type="InterPro" id="IPR051937">
    <property type="entry name" value="R3H_domain_containing"/>
</dbReference>
<dbReference type="GO" id="GO:0003676">
    <property type="term" value="F:nucleic acid binding"/>
    <property type="evidence" value="ECO:0007669"/>
    <property type="project" value="UniProtKB-UniRule"/>
</dbReference>
<dbReference type="EMBL" id="MU007029">
    <property type="protein sequence ID" value="KAF2431793.1"/>
    <property type="molecule type" value="Genomic_DNA"/>
</dbReference>
<keyword evidence="1" id="KW-0597">Phosphoprotein</keyword>
<feature type="compositionally biased region" description="Basic and acidic residues" evidence="2">
    <location>
        <begin position="455"/>
        <end position="465"/>
    </location>
</feature>
<feature type="domain" description="R3H" evidence="3">
    <location>
        <begin position="271"/>
        <end position="334"/>
    </location>
</feature>
<protein>
    <recommendedName>
        <fullName evidence="7">R3H domain-containing protein</fullName>
    </recommendedName>
</protein>
<feature type="compositionally biased region" description="Low complexity" evidence="2">
    <location>
        <begin position="28"/>
        <end position="48"/>
    </location>
</feature>
<evidence type="ECO:0000256" key="1">
    <source>
        <dbReference type="ARBA" id="ARBA00022553"/>
    </source>
</evidence>
<feature type="region of interest" description="Disordered" evidence="2">
    <location>
        <begin position="339"/>
        <end position="363"/>
    </location>
</feature>
<feature type="compositionally biased region" description="Basic and acidic residues" evidence="2">
    <location>
        <begin position="401"/>
        <end position="411"/>
    </location>
</feature>
<dbReference type="PANTHER" id="PTHR15672">
    <property type="entry name" value="CAMP-REGULATED PHOSPHOPROTEIN 21 RELATED R3H DOMAIN CONTAINING PROTEIN"/>
    <property type="match status" value="1"/>
</dbReference>
<dbReference type="SMART" id="SM00393">
    <property type="entry name" value="R3H"/>
    <property type="match status" value="1"/>
</dbReference>
<evidence type="ECO:0000259" key="4">
    <source>
        <dbReference type="PROSITE" id="PS51673"/>
    </source>
</evidence>
<feature type="compositionally biased region" description="Low complexity" evidence="2">
    <location>
        <begin position="122"/>
        <end position="137"/>
    </location>
</feature>
<dbReference type="GO" id="GO:0006012">
    <property type="term" value="P:galactose metabolic process"/>
    <property type="evidence" value="ECO:0007669"/>
    <property type="project" value="TreeGrafter"/>
</dbReference>
<feature type="region of interest" description="Disordered" evidence="2">
    <location>
        <begin position="1"/>
        <end position="73"/>
    </location>
</feature>
<feature type="compositionally biased region" description="Polar residues" evidence="2">
    <location>
        <begin position="593"/>
        <end position="606"/>
    </location>
</feature>
<dbReference type="PANTHER" id="PTHR15672:SF8">
    <property type="entry name" value="PROTEIN ENCORE"/>
    <property type="match status" value="1"/>
</dbReference>
<keyword evidence="6" id="KW-1185">Reference proteome</keyword>
<feature type="compositionally biased region" description="Polar residues" evidence="2">
    <location>
        <begin position="734"/>
        <end position="744"/>
    </location>
</feature>
<dbReference type="Proteomes" id="UP000800235">
    <property type="component" value="Unassembled WGS sequence"/>
</dbReference>
<evidence type="ECO:0000256" key="2">
    <source>
        <dbReference type="SAM" id="MobiDB-lite"/>
    </source>
</evidence>
<dbReference type="SUPFAM" id="SSF82708">
    <property type="entry name" value="R3H domain"/>
    <property type="match status" value="1"/>
</dbReference>
<dbReference type="InterPro" id="IPR001374">
    <property type="entry name" value="R3H_dom"/>
</dbReference>
<dbReference type="Gene3D" id="3.30.1370.50">
    <property type="entry name" value="R3H-like domain"/>
    <property type="match status" value="1"/>
</dbReference>